<evidence type="ECO:0000313" key="7">
    <source>
        <dbReference type="EMBL" id="KAK5578899.1"/>
    </source>
</evidence>
<dbReference type="InterPro" id="IPR016024">
    <property type="entry name" value="ARM-type_fold"/>
</dbReference>
<gene>
    <name evidence="7" type="ORF">RB653_008574</name>
</gene>
<dbReference type="Proteomes" id="UP001344447">
    <property type="component" value="Unassembled WGS sequence"/>
</dbReference>
<dbReference type="Gene3D" id="1.25.40.770">
    <property type="entry name" value="TAF6, C-terminal HEAT repeat domain"/>
    <property type="match status" value="1"/>
</dbReference>
<evidence type="ECO:0000256" key="3">
    <source>
        <dbReference type="ARBA" id="ARBA00023015"/>
    </source>
</evidence>
<dbReference type="Gene3D" id="1.10.20.10">
    <property type="entry name" value="Histone, subunit A"/>
    <property type="match status" value="1"/>
</dbReference>
<dbReference type="InterPro" id="IPR046344">
    <property type="entry name" value="TAF6_C_sf"/>
</dbReference>
<name>A0AAN7YPF3_9MYCE</name>
<evidence type="ECO:0000313" key="8">
    <source>
        <dbReference type="Proteomes" id="UP001344447"/>
    </source>
</evidence>
<dbReference type="GO" id="GO:0000124">
    <property type="term" value="C:SAGA complex"/>
    <property type="evidence" value="ECO:0007669"/>
    <property type="project" value="InterPro"/>
</dbReference>
<proteinExistence type="inferred from homology"/>
<dbReference type="Pfam" id="PF07571">
    <property type="entry name" value="TAF6_C"/>
    <property type="match status" value="1"/>
</dbReference>
<dbReference type="GO" id="GO:0051123">
    <property type="term" value="P:RNA polymerase II preinitiation complex assembly"/>
    <property type="evidence" value="ECO:0007669"/>
    <property type="project" value="TreeGrafter"/>
</dbReference>
<dbReference type="PANTHER" id="PTHR10221:SF9">
    <property type="entry name" value="TRANSCRIPTION INITIATION FACTOR TFIID SUBUNIT 6"/>
    <property type="match status" value="1"/>
</dbReference>
<keyword evidence="8" id="KW-1185">Reference proteome</keyword>
<comment type="caution">
    <text evidence="7">The sequence shown here is derived from an EMBL/GenBank/DDBJ whole genome shotgun (WGS) entry which is preliminary data.</text>
</comment>
<protein>
    <recommendedName>
        <fullName evidence="6">TATA box binding protein associated factor (TAF) histone-like fold domain-containing protein</fullName>
    </recommendedName>
</protein>
<evidence type="ECO:0000256" key="2">
    <source>
        <dbReference type="ARBA" id="ARBA00007688"/>
    </source>
</evidence>
<reference evidence="7 8" key="1">
    <citation type="submission" date="2023-11" db="EMBL/GenBank/DDBJ databases">
        <title>Dfirmibasis_genome.</title>
        <authorList>
            <person name="Edelbroek B."/>
            <person name="Kjellin J."/>
            <person name="Jerlstrom-Hultqvist J."/>
            <person name="Soderbom F."/>
        </authorList>
    </citation>
    <scope>NUCLEOTIDE SEQUENCE [LARGE SCALE GENOMIC DNA]</scope>
    <source>
        <strain evidence="7 8">TNS-C-14</strain>
    </source>
</reference>
<dbReference type="GO" id="GO:0046695">
    <property type="term" value="C:SLIK (SAGA-like) complex"/>
    <property type="evidence" value="ECO:0007669"/>
    <property type="project" value="InterPro"/>
</dbReference>
<dbReference type="EMBL" id="JAVFKY010000003">
    <property type="protein sequence ID" value="KAK5578899.1"/>
    <property type="molecule type" value="Genomic_DNA"/>
</dbReference>
<dbReference type="GO" id="GO:0003713">
    <property type="term" value="F:transcription coactivator activity"/>
    <property type="evidence" value="ECO:0007669"/>
    <property type="project" value="TreeGrafter"/>
</dbReference>
<accession>A0AAN7YPF3</accession>
<evidence type="ECO:0000256" key="1">
    <source>
        <dbReference type="ARBA" id="ARBA00004123"/>
    </source>
</evidence>
<keyword evidence="3" id="KW-0805">Transcription regulation</keyword>
<dbReference type="GO" id="GO:0046982">
    <property type="term" value="F:protein heterodimerization activity"/>
    <property type="evidence" value="ECO:0007669"/>
    <property type="project" value="InterPro"/>
</dbReference>
<comment type="similarity">
    <text evidence="2">Belongs to the TAF6 family.</text>
</comment>
<organism evidence="7 8">
    <name type="scientific">Dictyostelium firmibasis</name>
    <dbReference type="NCBI Taxonomy" id="79012"/>
    <lineage>
        <taxon>Eukaryota</taxon>
        <taxon>Amoebozoa</taxon>
        <taxon>Evosea</taxon>
        <taxon>Eumycetozoa</taxon>
        <taxon>Dictyostelia</taxon>
        <taxon>Dictyosteliales</taxon>
        <taxon>Dictyosteliaceae</taxon>
        <taxon>Dictyostelium</taxon>
    </lineage>
</organism>
<dbReference type="InterPro" id="IPR004823">
    <property type="entry name" value="TAF_TATA-bd_Histone-like_dom"/>
</dbReference>
<dbReference type="FunFam" id="1.25.40.770:FF:000005">
    <property type="entry name" value="TATA-binding protein-associated-factor"/>
    <property type="match status" value="1"/>
</dbReference>
<dbReference type="CDD" id="cd22931">
    <property type="entry name" value="HFD_TAF6"/>
    <property type="match status" value="1"/>
</dbReference>
<dbReference type="GO" id="GO:0005669">
    <property type="term" value="C:transcription factor TFIID complex"/>
    <property type="evidence" value="ECO:0007669"/>
    <property type="project" value="InterPro"/>
</dbReference>
<dbReference type="InterPro" id="IPR037796">
    <property type="entry name" value="TAF6"/>
</dbReference>
<dbReference type="SUPFAM" id="SSF48371">
    <property type="entry name" value="ARM repeat"/>
    <property type="match status" value="1"/>
</dbReference>
<dbReference type="PANTHER" id="PTHR10221">
    <property type="entry name" value="TRANSCRIPTION INITIATION FACTOR TFIID SUBUNIT 6"/>
    <property type="match status" value="1"/>
</dbReference>
<comment type="subcellular location">
    <subcellularLocation>
        <location evidence="1">Nucleus</location>
    </subcellularLocation>
</comment>
<dbReference type="SMART" id="SM00803">
    <property type="entry name" value="TAF"/>
    <property type="match status" value="1"/>
</dbReference>
<dbReference type="AlphaFoldDB" id="A0AAN7YPF3"/>
<evidence type="ECO:0000259" key="6">
    <source>
        <dbReference type="SMART" id="SM00803"/>
    </source>
</evidence>
<evidence type="ECO:0000256" key="4">
    <source>
        <dbReference type="ARBA" id="ARBA00023163"/>
    </source>
</evidence>
<sequence>MSVLPNDTIKIIAESAGISNLADEIASQLASDVEYRIREIAQEAIKFMKHSKRDHLSTDDINNALGLRNIEQLYGYNCSSPNDHTLLKFQKTTTTTQAIYYLNDREMTFQEIASQPLPKVPRDPSLSAHWLALEGVQPLIPQNPSPYEIEEHYKNLNKKFKSEKALQLEQQAQALLAQQNKGIINEKPNANHMIVYGGGSSMGTLNGINTVLGGHNLQKQDPSIPGIHTLPPNTSTVVKPTVKHVLSKEIQMFYEKITNSVKSDNQKLFDAALYSLKSDSSLHQLLPYFINFISVQVTQNLTNLDLLNRLMKMTQAILESKHLKPELYLHQLMPSILTCLVGKKLCNSPSENHWELRDFAARLVSFVCRKFGDAYSSLQGRITKTLVQTLHDTTKPLTTHYGAIVGLAGLGRNVIQFLLLPYIPKYYKLLEPELNNLSNPIKSMEANKVLNSIIDATGKFLIWVSEGENILSVLDLKDNNNTKTSSKKPISLPIITEFSRENILKTLKIQYQSLFDLFGEKLLAYIKPDCDSESMIF</sequence>
<keyword evidence="5" id="KW-0539">Nucleus</keyword>
<dbReference type="GO" id="GO:0016251">
    <property type="term" value="F:RNA polymerase II general transcription initiation factor activity"/>
    <property type="evidence" value="ECO:0007669"/>
    <property type="project" value="InterPro"/>
</dbReference>
<dbReference type="InterPro" id="IPR011442">
    <property type="entry name" value="TAF6_C"/>
</dbReference>
<feature type="domain" description="TATA box binding protein associated factor (TAF) histone-like fold" evidence="6">
    <location>
        <begin position="2"/>
        <end position="68"/>
    </location>
</feature>
<dbReference type="SUPFAM" id="SSF47113">
    <property type="entry name" value="Histone-fold"/>
    <property type="match status" value="1"/>
</dbReference>
<keyword evidence="4" id="KW-0804">Transcription</keyword>
<evidence type="ECO:0000256" key="5">
    <source>
        <dbReference type="ARBA" id="ARBA00023242"/>
    </source>
</evidence>
<dbReference type="Pfam" id="PF02969">
    <property type="entry name" value="TAF"/>
    <property type="match status" value="1"/>
</dbReference>
<dbReference type="InterPro" id="IPR009072">
    <property type="entry name" value="Histone-fold"/>
</dbReference>
<dbReference type="CDD" id="cd08050">
    <property type="entry name" value="TAF6C"/>
    <property type="match status" value="1"/>
</dbReference>